<reference evidence="1" key="1">
    <citation type="submission" date="2018-05" db="EMBL/GenBank/DDBJ databases">
        <authorList>
            <person name="Lanie J.A."/>
            <person name="Ng W.-L."/>
            <person name="Kazmierczak K.M."/>
            <person name="Andrzejewski T.M."/>
            <person name="Davidsen T.M."/>
            <person name="Wayne K.J."/>
            <person name="Tettelin H."/>
            <person name="Glass J.I."/>
            <person name="Rusch D."/>
            <person name="Podicherti R."/>
            <person name="Tsui H.-C.T."/>
            <person name="Winkler M.E."/>
        </authorList>
    </citation>
    <scope>NUCLEOTIDE SEQUENCE</scope>
</reference>
<sequence length="109" mass="12735">MVVHTNVYPKAEGFKELLTNIIRDLGDQQNHETNVKADMTTWDMYKNEYFKLIIDFAIDTLKQEVHPYPTGETYCTDAWGVIYKTGDNTNPHAHWPSLWSFIYYVDACP</sequence>
<feature type="non-terminal residue" evidence="1">
    <location>
        <position position="109"/>
    </location>
</feature>
<dbReference type="AlphaFoldDB" id="A0A382JZY9"/>
<dbReference type="Gene3D" id="2.60.120.620">
    <property type="entry name" value="q2cbj1_9rhob like domain"/>
    <property type="match status" value="1"/>
</dbReference>
<name>A0A382JZY9_9ZZZZ</name>
<evidence type="ECO:0000313" key="1">
    <source>
        <dbReference type="EMBL" id="SVC16832.1"/>
    </source>
</evidence>
<accession>A0A382JZY9</accession>
<gene>
    <name evidence="1" type="ORF">METZ01_LOCUS269686</name>
</gene>
<organism evidence="1">
    <name type="scientific">marine metagenome</name>
    <dbReference type="NCBI Taxonomy" id="408172"/>
    <lineage>
        <taxon>unclassified sequences</taxon>
        <taxon>metagenomes</taxon>
        <taxon>ecological metagenomes</taxon>
    </lineage>
</organism>
<dbReference type="EMBL" id="UINC01077067">
    <property type="protein sequence ID" value="SVC16832.1"/>
    <property type="molecule type" value="Genomic_DNA"/>
</dbReference>
<proteinExistence type="predicted"/>
<protein>
    <submittedName>
        <fullName evidence="1">Uncharacterized protein</fullName>
    </submittedName>
</protein>